<feature type="transmembrane region" description="Helical" evidence="9">
    <location>
        <begin position="303"/>
        <end position="323"/>
    </location>
</feature>
<evidence type="ECO:0000256" key="3">
    <source>
        <dbReference type="ARBA" id="ARBA00022448"/>
    </source>
</evidence>
<dbReference type="EMBL" id="BRXY01000509">
    <property type="protein sequence ID" value="GMH98135.1"/>
    <property type="molecule type" value="Genomic_DNA"/>
</dbReference>
<dbReference type="CDD" id="cd17332">
    <property type="entry name" value="MFS_MelB_like"/>
    <property type="match status" value="1"/>
</dbReference>
<feature type="transmembrane region" description="Helical" evidence="9">
    <location>
        <begin position="330"/>
        <end position="349"/>
    </location>
</feature>
<feature type="transmembrane region" description="Helical" evidence="9">
    <location>
        <begin position="355"/>
        <end position="374"/>
    </location>
</feature>
<dbReference type="Pfam" id="PF13347">
    <property type="entry name" value="MFS_2"/>
    <property type="match status" value="1"/>
</dbReference>
<comment type="similarity">
    <text evidence="2">Belongs to the major facilitator superfamily.</text>
</comment>
<dbReference type="PANTHER" id="PTHR11328">
    <property type="entry name" value="MAJOR FACILITATOR SUPERFAMILY DOMAIN-CONTAINING PROTEIN"/>
    <property type="match status" value="1"/>
</dbReference>
<keyword evidence="11" id="KW-1185">Reference proteome</keyword>
<comment type="subcellular location">
    <subcellularLocation>
        <location evidence="1">Cell membrane</location>
        <topology evidence="1">Multi-pass membrane protein</topology>
    </subcellularLocation>
</comment>
<dbReference type="OrthoDB" id="197206at2759"/>
<dbReference type="SUPFAM" id="SSF103473">
    <property type="entry name" value="MFS general substrate transporter"/>
    <property type="match status" value="1"/>
</dbReference>
<protein>
    <submittedName>
        <fullName evidence="10">Uncharacterized protein</fullName>
    </submittedName>
</protein>
<dbReference type="PANTHER" id="PTHR11328:SF24">
    <property type="entry name" value="MAJOR FACILITATOR SUPERFAMILY (MFS) PROFILE DOMAIN-CONTAINING PROTEIN"/>
    <property type="match status" value="1"/>
</dbReference>
<accession>A0A9W7F138</accession>
<dbReference type="InterPro" id="IPR036259">
    <property type="entry name" value="MFS_trans_sf"/>
</dbReference>
<feature type="transmembrane region" description="Helical" evidence="9">
    <location>
        <begin position="140"/>
        <end position="165"/>
    </location>
</feature>
<feature type="transmembrane region" description="Helical" evidence="9">
    <location>
        <begin position="110"/>
        <end position="128"/>
    </location>
</feature>
<name>A0A9W7F138_9STRA</name>
<feature type="transmembrane region" description="Helical" evidence="9">
    <location>
        <begin position="395"/>
        <end position="419"/>
    </location>
</feature>
<feature type="region of interest" description="Disordered" evidence="8">
    <location>
        <begin position="1"/>
        <end position="25"/>
    </location>
</feature>
<evidence type="ECO:0000256" key="8">
    <source>
        <dbReference type="SAM" id="MobiDB-lite"/>
    </source>
</evidence>
<evidence type="ECO:0000256" key="2">
    <source>
        <dbReference type="ARBA" id="ARBA00008335"/>
    </source>
</evidence>
<evidence type="ECO:0000256" key="1">
    <source>
        <dbReference type="ARBA" id="ARBA00004651"/>
    </source>
</evidence>
<feature type="transmembrane region" description="Helical" evidence="9">
    <location>
        <begin position="216"/>
        <end position="236"/>
    </location>
</feature>
<feature type="transmembrane region" description="Helical" evidence="9">
    <location>
        <begin position="265"/>
        <end position="283"/>
    </location>
</feature>
<proteinExistence type="inferred from homology"/>
<dbReference type="GO" id="GO:0008643">
    <property type="term" value="P:carbohydrate transport"/>
    <property type="evidence" value="ECO:0007669"/>
    <property type="project" value="InterPro"/>
</dbReference>
<keyword evidence="3" id="KW-0813">Transport</keyword>
<dbReference type="Proteomes" id="UP001165085">
    <property type="component" value="Unassembled WGS sequence"/>
</dbReference>
<evidence type="ECO:0000256" key="6">
    <source>
        <dbReference type="ARBA" id="ARBA00022989"/>
    </source>
</evidence>
<keyword evidence="7 9" id="KW-0472">Membrane</keyword>
<evidence type="ECO:0000256" key="7">
    <source>
        <dbReference type="ARBA" id="ARBA00023136"/>
    </source>
</evidence>
<keyword evidence="6 9" id="KW-1133">Transmembrane helix</keyword>
<keyword evidence="4" id="KW-1003">Cell membrane</keyword>
<organism evidence="10 11">
    <name type="scientific">Triparma strigata</name>
    <dbReference type="NCBI Taxonomy" id="1606541"/>
    <lineage>
        <taxon>Eukaryota</taxon>
        <taxon>Sar</taxon>
        <taxon>Stramenopiles</taxon>
        <taxon>Ochrophyta</taxon>
        <taxon>Bolidophyceae</taxon>
        <taxon>Parmales</taxon>
        <taxon>Triparmaceae</taxon>
        <taxon>Triparma</taxon>
    </lineage>
</organism>
<evidence type="ECO:0000313" key="11">
    <source>
        <dbReference type="Proteomes" id="UP001165085"/>
    </source>
</evidence>
<feature type="transmembrane region" description="Helical" evidence="9">
    <location>
        <begin position="460"/>
        <end position="480"/>
    </location>
</feature>
<dbReference type="GO" id="GO:0015293">
    <property type="term" value="F:symporter activity"/>
    <property type="evidence" value="ECO:0007669"/>
    <property type="project" value="InterPro"/>
</dbReference>
<feature type="transmembrane region" description="Helical" evidence="9">
    <location>
        <begin position="185"/>
        <end position="204"/>
    </location>
</feature>
<dbReference type="GO" id="GO:0005886">
    <property type="term" value="C:plasma membrane"/>
    <property type="evidence" value="ECO:0007669"/>
    <property type="project" value="UniProtKB-SubCell"/>
</dbReference>
<dbReference type="InterPro" id="IPR039672">
    <property type="entry name" value="MFS_2"/>
</dbReference>
<evidence type="ECO:0000256" key="9">
    <source>
        <dbReference type="SAM" id="Phobius"/>
    </source>
</evidence>
<dbReference type="PROSITE" id="PS00872">
    <property type="entry name" value="NA_GALACTOSIDE_SYMP"/>
    <property type="match status" value="1"/>
</dbReference>
<comment type="caution">
    <text evidence="10">The sequence shown here is derived from an EMBL/GenBank/DDBJ whole genome shotgun (WGS) entry which is preliminary data.</text>
</comment>
<evidence type="ECO:0000256" key="5">
    <source>
        <dbReference type="ARBA" id="ARBA00022692"/>
    </source>
</evidence>
<feature type="compositionally biased region" description="Low complexity" evidence="8">
    <location>
        <begin position="15"/>
        <end position="24"/>
    </location>
</feature>
<evidence type="ECO:0000256" key="4">
    <source>
        <dbReference type="ARBA" id="ARBA00022475"/>
    </source>
</evidence>
<sequence>MSTWQERGKSPPSSPTSSSSLKPSVYDDSTLHGSLPVKTKLTMGIGESVQACYTVICGFFLNAYLLEVACLSPNYVGTIQLIQGLFDAFNDPFIGTMSDRTRTRWGRRRPWLLFAAAPLGGCYFGIWNTLEDGVSEGVKFGFYLCMYMGISIGITCIQVQIGALVPELTLDYDERTSLSVYRLGIGNLIALVAVMIHSAIVTSFHDEGEIDKGYQLSGAIFGSWICIAAWTTFWNIEEKFDPDLEEKDEQLSTLDGLKIVFQNKAFLIVVGIYLCGPTAVVLVQTNILLYCKYILGNEDLVDYIIGIVQGMALIVLPLWNFVGQKYGKKMSYYIGGSILCVSLASLYFVEEENTALIVSCFIGSCLGIPYMIPYSMLPDVIEEDELKTGKRREGVYFGFFTIFLKLSVTIALSFTNFALSAAGYEKPTSTCGVGLTEEEMEAAAALPDTQPDGVISVMRFMVGPCPALFFTLAIFMVWLFPITRESHQENAEVIKRERNRRSIQLESKKAAELGKMVLAKSNGVDDDGMVDIDNNQL</sequence>
<dbReference type="GO" id="GO:0006814">
    <property type="term" value="P:sodium ion transport"/>
    <property type="evidence" value="ECO:0007669"/>
    <property type="project" value="InterPro"/>
</dbReference>
<gene>
    <name evidence="10" type="ORF">TrST_g6749</name>
</gene>
<evidence type="ECO:0000313" key="10">
    <source>
        <dbReference type="EMBL" id="GMH98135.1"/>
    </source>
</evidence>
<dbReference type="Gene3D" id="1.20.1250.20">
    <property type="entry name" value="MFS general substrate transporter like domains"/>
    <property type="match status" value="2"/>
</dbReference>
<keyword evidence="5 9" id="KW-0812">Transmembrane</keyword>
<reference evidence="11" key="1">
    <citation type="journal article" date="2023" name="Commun. Biol.">
        <title>Genome analysis of Parmales, the sister group of diatoms, reveals the evolutionary specialization of diatoms from phago-mixotrophs to photoautotrophs.</title>
        <authorList>
            <person name="Ban H."/>
            <person name="Sato S."/>
            <person name="Yoshikawa S."/>
            <person name="Yamada K."/>
            <person name="Nakamura Y."/>
            <person name="Ichinomiya M."/>
            <person name="Sato N."/>
            <person name="Blanc-Mathieu R."/>
            <person name="Endo H."/>
            <person name="Kuwata A."/>
            <person name="Ogata H."/>
        </authorList>
    </citation>
    <scope>NUCLEOTIDE SEQUENCE [LARGE SCALE GENOMIC DNA]</scope>
    <source>
        <strain evidence="11">NIES 3701</strain>
    </source>
</reference>
<dbReference type="AlphaFoldDB" id="A0A9W7F138"/>
<dbReference type="InterPro" id="IPR018043">
    <property type="entry name" value="Na/Gal_symport_CS"/>
</dbReference>